<dbReference type="Pfam" id="PF01144">
    <property type="entry name" value="CoA_trans"/>
    <property type="match status" value="1"/>
</dbReference>
<dbReference type="PANTHER" id="PTHR43293:SF3">
    <property type="entry name" value="CHOLESTEROL RING-CLEAVING HYDROLASE IPDB SUBUNIT"/>
    <property type="match status" value="1"/>
</dbReference>
<dbReference type="AlphaFoldDB" id="A0A4R6KSM7"/>
<gene>
    <name evidence="3" type="ORF">EV643_101267</name>
</gene>
<comment type="caution">
    <text evidence="3">The sequence shown here is derived from an EMBL/GenBank/DDBJ whole genome shotgun (WGS) entry which is preliminary data.</text>
</comment>
<dbReference type="InterPro" id="IPR037171">
    <property type="entry name" value="NagB/RpiA_transferase-like"/>
</dbReference>
<reference evidence="3 4" key="1">
    <citation type="submission" date="2019-03" db="EMBL/GenBank/DDBJ databases">
        <title>Genomic Encyclopedia of Type Strains, Phase III (KMG-III): the genomes of soil and plant-associated and newly described type strains.</title>
        <authorList>
            <person name="Whitman W."/>
        </authorList>
    </citation>
    <scope>NUCLEOTIDE SEQUENCE [LARGE SCALE GENOMIC DNA]</scope>
    <source>
        <strain evidence="3 4">VKM Ac-2527</strain>
    </source>
</reference>
<dbReference type="Gene3D" id="3.40.1080.10">
    <property type="entry name" value="Glutaconate Coenzyme A-transferase"/>
    <property type="match status" value="1"/>
</dbReference>
<evidence type="ECO:0000256" key="1">
    <source>
        <dbReference type="ARBA" id="ARBA00007047"/>
    </source>
</evidence>
<dbReference type="SUPFAM" id="SSF100950">
    <property type="entry name" value="NagB/RpiA/CoA transferase-like"/>
    <property type="match status" value="1"/>
</dbReference>
<comment type="similarity">
    <text evidence="1">Belongs to the 3-oxoacid CoA-transferase subunit B family.</text>
</comment>
<feature type="compositionally biased region" description="Polar residues" evidence="2">
    <location>
        <begin position="268"/>
        <end position="298"/>
    </location>
</feature>
<dbReference type="PANTHER" id="PTHR43293">
    <property type="entry name" value="ACETATE COA-TRANSFERASE YDIF"/>
    <property type="match status" value="1"/>
</dbReference>
<evidence type="ECO:0000313" key="3">
    <source>
        <dbReference type="EMBL" id="TDO54478.1"/>
    </source>
</evidence>
<dbReference type="RefSeq" id="WP_133798063.1">
    <property type="nucleotide sequence ID" value="NZ_SNWQ01000001.1"/>
</dbReference>
<dbReference type="GO" id="GO:0008410">
    <property type="term" value="F:CoA-transferase activity"/>
    <property type="evidence" value="ECO:0007669"/>
    <property type="project" value="InterPro"/>
</dbReference>
<feature type="region of interest" description="Disordered" evidence="2">
    <location>
        <begin position="268"/>
        <end position="307"/>
    </location>
</feature>
<organism evidence="3 4">
    <name type="scientific">Kribbella caucasensis</name>
    <dbReference type="NCBI Taxonomy" id="2512215"/>
    <lineage>
        <taxon>Bacteria</taxon>
        <taxon>Bacillati</taxon>
        <taxon>Actinomycetota</taxon>
        <taxon>Actinomycetes</taxon>
        <taxon>Propionibacteriales</taxon>
        <taxon>Kribbellaceae</taxon>
        <taxon>Kribbella</taxon>
    </lineage>
</organism>
<dbReference type="Gene3D" id="3.30.30.40">
    <property type="match status" value="1"/>
</dbReference>
<dbReference type="EMBL" id="SNWQ01000001">
    <property type="protein sequence ID" value="TDO54478.1"/>
    <property type="molecule type" value="Genomic_DNA"/>
</dbReference>
<evidence type="ECO:0000256" key="2">
    <source>
        <dbReference type="SAM" id="MobiDB-lite"/>
    </source>
</evidence>
<dbReference type="Proteomes" id="UP000295388">
    <property type="component" value="Unassembled WGS sequence"/>
</dbReference>
<sequence>MPSPTPAHLNPLADAIAEHVHDGDTVALEGFTHLIPFAAAHEIARQGRRHLTLVRMTPDLVYDQLIGLGVADELVFSYGGNPGVGSLHRLRDAVEKHWPHQLAVREHSHAGLANAYVAGAARLPFAVLRGYRGTDLEEQRDIISSVTCPFTGEELAAVKAINPDVTVIHAQLADREGNVMLWGITGVQREAVLAADRAIVTVEEVVDEFPERTGAVILPNWVLSAVCVVPNGAWPSYAAGYSVRDNDFYQRWDAIARDRTAFLTWASENNLPTDNTSPAEDTLSGANASPAESSLTAENDTKEPADV</sequence>
<accession>A0A4R6KSM7</accession>
<proteinExistence type="inferred from homology"/>
<dbReference type="OrthoDB" id="3742129at2"/>
<keyword evidence="4" id="KW-1185">Reference proteome</keyword>
<evidence type="ECO:0000313" key="4">
    <source>
        <dbReference type="Proteomes" id="UP000295388"/>
    </source>
</evidence>
<dbReference type="InterPro" id="IPR004165">
    <property type="entry name" value="CoA_trans_fam_I"/>
</dbReference>
<protein>
    <submittedName>
        <fullName evidence="3">Glutaconate CoA-transferase subunit A</fullName>
    </submittedName>
</protein>
<keyword evidence="3" id="KW-0808">Transferase</keyword>
<dbReference type="SMART" id="SM00882">
    <property type="entry name" value="CoA_trans"/>
    <property type="match status" value="1"/>
</dbReference>
<name>A0A4R6KSM7_9ACTN</name>